<dbReference type="Pfam" id="PF01340">
    <property type="entry name" value="MetJ"/>
    <property type="match status" value="1"/>
</dbReference>
<evidence type="ECO:0000313" key="13">
    <source>
        <dbReference type="EMBL" id="MBC3766031.1"/>
    </source>
</evidence>
<evidence type="ECO:0000256" key="2">
    <source>
        <dbReference type="ARBA" id="ARBA00008988"/>
    </source>
</evidence>
<dbReference type="RefSeq" id="WP_186506506.1">
    <property type="nucleotide sequence ID" value="NZ_JACNEP010000006.1"/>
</dbReference>
<dbReference type="InterPro" id="IPR010985">
    <property type="entry name" value="Ribbon_hlx_hlx"/>
</dbReference>
<evidence type="ECO:0000256" key="1">
    <source>
        <dbReference type="ARBA" id="ARBA00004496"/>
    </source>
</evidence>
<dbReference type="AlphaFoldDB" id="A0A8J6IUU1"/>
<sequence>MSKWNGNYIHPYAEHGKKSEQVKKVTVSIPLKVLKVLTDERTRRQINNLRHATNSELLCEAFLHAFTDQPLPNDDDLRKDNPHRVPAEARRIMQEMGIDFDEEDLLQDEE</sequence>
<keyword evidence="14" id="KW-1185">Reference proteome</keyword>
<protein>
    <recommendedName>
        <fullName evidence="4">Met repressor</fullName>
    </recommendedName>
    <alternativeName>
        <fullName evidence="12">Met regulon regulatory protein MetJ</fullName>
    </alternativeName>
</protein>
<keyword evidence="11" id="KW-0486">Methionine biosynthesis</keyword>
<dbReference type="GO" id="GO:0003700">
    <property type="term" value="F:DNA-binding transcription factor activity"/>
    <property type="evidence" value="ECO:0007669"/>
    <property type="project" value="InterPro"/>
</dbReference>
<dbReference type="InterPro" id="IPR023453">
    <property type="entry name" value="Met_repressor_MetJ_dom_sf"/>
</dbReference>
<gene>
    <name evidence="13" type="primary">metJ</name>
    <name evidence="13" type="ORF">H8B19_09080</name>
</gene>
<comment type="subcellular location">
    <subcellularLocation>
        <location evidence="1">Cytoplasm</location>
    </subcellularLocation>
</comment>
<comment type="similarity">
    <text evidence="2">Belongs to the MetJ family.</text>
</comment>
<evidence type="ECO:0000256" key="4">
    <source>
        <dbReference type="ARBA" id="ARBA00014398"/>
    </source>
</evidence>
<dbReference type="NCBIfam" id="NF003622">
    <property type="entry name" value="PRK05264.1"/>
    <property type="match status" value="1"/>
</dbReference>
<reference evidence="13" key="1">
    <citation type="journal article" date="2018" name="Int. J. Syst. Evol. Microbiol.">
        <title>Neptunicella marina gen. nov., sp. nov., isolated from surface seawater.</title>
        <authorList>
            <person name="Liu X."/>
            <person name="Lai Q."/>
            <person name="Du Y."/>
            <person name="Zhang X."/>
            <person name="Liu Z."/>
            <person name="Sun F."/>
            <person name="Shao Z."/>
        </authorList>
    </citation>
    <scope>NUCLEOTIDE SEQUENCE</scope>
    <source>
        <strain evidence="13">S27-2</strain>
    </source>
</reference>
<dbReference type="EMBL" id="JACNEP010000006">
    <property type="protein sequence ID" value="MBC3766031.1"/>
    <property type="molecule type" value="Genomic_DNA"/>
</dbReference>
<dbReference type="GO" id="GO:0009086">
    <property type="term" value="P:methionine biosynthetic process"/>
    <property type="evidence" value="ECO:0007669"/>
    <property type="project" value="UniProtKB-KW"/>
</dbReference>
<keyword evidence="5" id="KW-0963">Cytoplasm</keyword>
<dbReference type="Gene3D" id="1.10.140.10">
    <property type="entry name" value="MET Apo-Repressor, subunit A"/>
    <property type="match status" value="1"/>
</dbReference>
<keyword evidence="6" id="KW-0678">Repressor</keyword>
<keyword evidence="7" id="KW-0028">Amino-acid biosynthesis</keyword>
<dbReference type="GO" id="GO:0003677">
    <property type="term" value="F:DNA binding"/>
    <property type="evidence" value="ECO:0007669"/>
    <property type="project" value="UniProtKB-KW"/>
</dbReference>
<organism evidence="13 14">
    <name type="scientific">Neptunicella marina</name>
    <dbReference type="NCBI Taxonomy" id="2125989"/>
    <lineage>
        <taxon>Bacteria</taxon>
        <taxon>Pseudomonadati</taxon>
        <taxon>Pseudomonadota</taxon>
        <taxon>Gammaproteobacteria</taxon>
        <taxon>Alteromonadales</taxon>
        <taxon>Alteromonadaceae</taxon>
        <taxon>Neptunicella</taxon>
    </lineage>
</organism>
<evidence type="ECO:0000256" key="3">
    <source>
        <dbReference type="ARBA" id="ARBA00011738"/>
    </source>
</evidence>
<proteinExistence type="inferred from homology"/>
<evidence type="ECO:0000256" key="8">
    <source>
        <dbReference type="ARBA" id="ARBA00023015"/>
    </source>
</evidence>
<comment type="caution">
    <text evidence="13">The sequence shown here is derived from an EMBL/GenBank/DDBJ whole genome shotgun (WGS) entry which is preliminary data.</text>
</comment>
<evidence type="ECO:0000256" key="12">
    <source>
        <dbReference type="ARBA" id="ARBA00032918"/>
    </source>
</evidence>
<name>A0A8J6IUU1_9ALTE</name>
<accession>A0A8J6IUU1</accession>
<evidence type="ECO:0000313" key="14">
    <source>
        <dbReference type="Proteomes" id="UP000601768"/>
    </source>
</evidence>
<dbReference type="SUPFAM" id="SSF47598">
    <property type="entry name" value="Ribbon-helix-helix"/>
    <property type="match status" value="1"/>
</dbReference>
<evidence type="ECO:0000256" key="10">
    <source>
        <dbReference type="ARBA" id="ARBA00023163"/>
    </source>
</evidence>
<evidence type="ECO:0000256" key="9">
    <source>
        <dbReference type="ARBA" id="ARBA00023125"/>
    </source>
</evidence>
<keyword evidence="9" id="KW-0238">DNA-binding</keyword>
<keyword evidence="8" id="KW-0805">Transcription regulation</keyword>
<comment type="subunit">
    <text evidence="3">Homodimer.</text>
</comment>
<reference evidence="13" key="2">
    <citation type="submission" date="2020-08" db="EMBL/GenBank/DDBJ databases">
        <authorList>
            <person name="Lai Q."/>
        </authorList>
    </citation>
    <scope>NUCLEOTIDE SEQUENCE</scope>
    <source>
        <strain evidence="13">S27-2</strain>
    </source>
</reference>
<evidence type="ECO:0000256" key="6">
    <source>
        <dbReference type="ARBA" id="ARBA00022491"/>
    </source>
</evidence>
<evidence type="ECO:0000256" key="11">
    <source>
        <dbReference type="ARBA" id="ARBA00023167"/>
    </source>
</evidence>
<dbReference type="GO" id="GO:0005737">
    <property type="term" value="C:cytoplasm"/>
    <property type="evidence" value="ECO:0007669"/>
    <property type="project" value="UniProtKB-SubCell"/>
</dbReference>
<evidence type="ECO:0000256" key="7">
    <source>
        <dbReference type="ARBA" id="ARBA00022605"/>
    </source>
</evidence>
<dbReference type="InterPro" id="IPR002084">
    <property type="entry name" value="Met_repressor_MetJ"/>
</dbReference>
<dbReference type="Proteomes" id="UP000601768">
    <property type="component" value="Unassembled WGS sequence"/>
</dbReference>
<evidence type="ECO:0000256" key="5">
    <source>
        <dbReference type="ARBA" id="ARBA00022490"/>
    </source>
</evidence>
<keyword evidence="10" id="KW-0804">Transcription</keyword>